<evidence type="ECO:0000313" key="2">
    <source>
        <dbReference type="EMBL" id="CCF51853.1"/>
    </source>
</evidence>
<dbReference type="Proteomes" id="UP000006174">
    <property type="component" value="Unassembled WGS sequence"/>
</dbReference>
<keyword evidence="3" id="KW-1185">Reference proteome</keyword>
<dbReference type="HOGENOM" id="CLU_111242_0_0_1"/>
<gene>
    <name evidence="2" type="ORF">UHOR_04922</name>
</gene>
<feature type="chain" id="PRO_5003659245" evidence="1">
    <location>
        <begin position="20"/>
        <end position="217"/>
    </location>
</feature>
<organism evidence="2 3">
    <name type="scientific">Ustilago hordei</name>
    <name type="common">Barley covered smut fungus</name>
    <dbReference type="NCBI Taxonomy" id="120017"/>
    <lineage>
        <taxon>Eukaryota</taxon>
        <taxon>Fungi</taxon>
        <taxon>Dikarya</taxon>
        <taxon>Basidiomycota</taxon>
        <taxon>Ustilaginomycotina</taxon>
        <taxon>Ustilaginomycetes</taxon>
        <taxon>Ustilaginales</taxon>
        <taxon>Ustilaginaceae</taxon>
        <taxon>Ustilago</taxon>
    </lineage>
</organism>
<keyword evidence="1" id="KW-0732">Signal</keyword>
<evidence type="ECO:0000256" key="1">
    <source>
        <dbReference type="SAM" id="SignalP"/>
    </source>
</evidence>
<protein>
    <submittedName>
        <fullName evidence="2">Related to Mig1 protein</fullName>
    </submittedName>
</protein>
<reference evidence="2 3" key="1">
    <citation type="journal article" date="2012" name="Plant Cell">
        <title>Genome comparison of barley and maize smut fungi reveals targeted loss of RNA silencing components and species-specific presence of transposable elements.</title>
        <authorList>
            <person name="Laurie J.D."/>
            <person name="Ali S."/>
            <person name="Linning R."/>
            <person name="Mannhaupt G."/>
            <person name="Wong P."/>
            <person name="Gueldener U."/>
            <person name="Muensterkoetter M."/>
            <person name="Moore R."/>
            <person name="Kahmann R."/>
            <person name="Bakkeren G."/>
            <person name="Schirawski J."/>
        </authorList>
    </citation>
    <scope>NUCLEOTIDE SEQUENCE [LARGE SCALE GENOMIC DNA]</scope>
    <source>
        <strain evidence="3">Uh4875-4</strain>
    </source>
</reference>
<feature type="signal peptide" evidence="1">
    <location>
        <begin position="1"/>
        <end position="19"/>
    </location>
</feature>
<sequence>MTRPLQCLTSLVVLALVLSQSGHCAVVKQLSTPGSKTSLYGRSWESLLRGFCYITPLDINEVEYEKRCGEKSDSKWPCFKGLGKYTFADVKFEPWLEPLDMSKEILLMDDEATGKLPDQECELLAGPLLTCSILSSAFTLRNASDAFTMWFVFDGVRLRYYDYDDKTGCYKIELKSKGYRSIFVSDGNGKDRDLDTQKHLETGTQLCSKWITVGIRM</sequence>
<accession>I2FY60</accession>
<dbReference type="EMBL" id="CAGI01000168">
    <property type="protein sequence ID" value="CCF51853.1"/>
    <property type="molecule type" value="Genomic_DNA"/>
</dbReference>
<evidence type="ECO:0000313" key="3">
    <source>
        <dbReference type="Proteomes" id="UP000006174"/>
    </source>
</evidence>
<comment type="caution">
    <text evidence="2">The sequence shown here is derived from an EMBL/GenBank/DDBJ whole genome shotgun (WGS) entry which is preliminary data.</text>
</comment>
<name>I2FY60_USTHO</name>
<dbReference type="AlphaFoldDB" id="I2FY60"/>
<proteinExistence type="predicted"/>